<dbReference type="AlphaFoldDB" id="A0A1B1BF03"/>
<keyword evidence="3" id="KW-0804">Transcription</keyword>
<organism evidence="5 6">
    <name type="scientific">Cryobacterium arcticum</name>
    <dbReference type="NCBI Taxonomy" id="670052"/>
    <lineage>
        <taxon>Bacteria</taxon>
        <taxon>Bacillati</taxon>
        <taxon>Actinomycetota</taxon>
        <taxon>Actinomycetes</taxon>
        <taxon>Micrococcales</taxon>
        <taxon>Microbacteriaceae</taxon>
        <taxon>Cryobacterium</taxon>
    </lineage>
</organism>
<dbReference type="InterPro" id="IPR036390">
    <property type="entry name" value="WH_DNA-bd_sf"/>
</dbReference>
<dbReference type="InterPro" id="IPR011663">
    <property type="entry name" value="UTRA"/>
</dbReference>
<reference evidence="5 6" key="1">
    <citation type="submission" date="2016-06" db="EMBL/GenBank/DDBJ databases">
        <title>Genome sequencing of Cryobacterium arcticum PAMC 27867.</title>
        <authorList>
            <person name="Lee J."/>
            <person name="Kim O.-S."/>
        </authorList>
    </citation>
    <scope>NUCLEOTIDE SEQUENCE [LARGE SCALE GENOMIC DNA]</scope>
    <source>
        <strain evidence="5 6">PAMC 27867</strain>
    </source>
</reference>
<keyword evidence="6" id="KW-1185">Reference proteome</keyword>
<sequence>MPVDDSRDEERAAFRRAAAARILNEPKQNEVRRVYALMRTAIRTRVVQTGEMLVEATVMRQFNTTRQAVRGALGQLADDGLVERLPRIGTQVRDSFDGVEIGLPLDASERYDDGLPDGAVDVYDIAQIYAEVVPGSPVIRAQLELSVDSDVSMAEYLISSAGVPFCVETCYWAPDVTPRVPFVAEPGDDLPKSFERHFGLPLLRSSTSVEALHGDPNTCAALGLAPGAPLLLSEKVLYDTDDVPRELQYIYYAASRTYFRASTRYR</sequence>
<dbReference type="Gene3D" id="1.10.10.10">
    <property type="entry name" value="Winged helix-like DNA-binding domain superfamily/Winged helix DNA-binding domain"/>
    <property type="match status" value="1"/>
</dbReference>
<dbReference type="Pfam" id="PF00392">
    <property type="entry name" value="GntR"/>
    <property type="match status" value="1"/>
</dbReference>
<dbReference type="InterPro" id="IPR028978">
    <property type="entry name" value="Chorismate_lyase_/UTRA_dom_sf"/>
</dbReference>
<dbReference type="InterPro" id="IPR000524">
    <property type="entry name" value="Tscrpt_reg_HTH_GntR"/>
</dbReference>
<proteinExistence type="predicted"/>
<dbReference type="Pfam" id="PF07702">
    <property type="entry name" value="UTRA"/>
    <property type="match status" value="1"/>
</dbReference>
<dbReference type="InterPro" id="IPR036388">
    <property type="entry name" value="WH-like_DNA-bd_sf"/>
</dbReference>
<dbReference type="EMBL" id="CP016282">
    <property type="protein sequence ID" value="ANP71066.1"/>
    <property type="molecule type" value="Genomic_DNA"/>
</dbReference>
<dbReference type="InterPro" id="IPR050679">
    <property type="entry name" value="Bact_HTH_transcr_reg"/>
</dbReference>
<evidence type="ECO:0000259" key="4">
    <source>
        <dbReference type="PROSITE" id="PS50949"/>
    </source>
</evidence>
<feature type="domain" description="HTH gntR-type" evidence="4">
    <location>
        <begin position="28"/>
        <end position="95"/>
    </location>
</feature>
<dbReference type="Gene3D" id="3.40.1410.10">
    <property type="entry name" value="Chorismate lyase-like"/>
    <property type="match status" value="1"/>
</dbReference>
<evidence type="ECO:0000313" key="6">
    <source>
        <dbReference type="Proteomes" id="UP000092582"/>
    </source>
</evidence>
<dbReference type="SMART" id="SM00866">
    <property type="entry name" value="UTRA"/>
    <property type="match status" value="1"/>
</dbReference>
<keyword evidence="2" id="KW-0238">DNA-binding</keyword>
<gene>
    <name evidence="5" type="ORF">PA27867_0089</name>
</gene>
<dbReference type="SMART" id="SM00345">
    <property type="entry name" value="HTH_GNTR"/>
    <property type="match status" value="1"/>
</dbReference>
<dbReference type="PROSITE" id="PS50949">
    <property type="entry name" value="HTH_GNTR"/>
    <property type="match status" value="1"/>
</dbReference>
<dbReference type="SUPFAM" id="SSF46785">
    <property type="entry name" value="Winged helix' DNA-binding domain"/>
    <property type="match status" value="1"/>
</dbReference>
<evidence type="ECO:0000256" key="2">
    <source>
        <dbReference type="ARBA" id="ARBA00023125"/>
    </source>
</evidence>
<keyword evidence="1" id="KW-0805">Transcription regulation</keyword>
<dbReference type="RefSeq" id="WP_066591672.1">
    <property type="nucleotide sequence ID" value="NZ_CP016282.1"/>
</dbReference>
<dbReference type="PANTHER" id="PTHR44846">
    <property type="entry name" value="MANNOSYL-D-GLYCERATE TRANSPORT/METABOLISM SYSTEM REPRESSOR MNGR-RELATED"/>
    <property type="match status" value="1"/>
</dbReference>
<evidence type="ECO:0000313" key="5">
    <source>
        <dbReference type="EMBL" id="ANP71066.1"/>
    </source>
</evidence>
<evidence type="ECO:0000256" key="3">
    <source>
        <dbReference type="ARBA" id="ARBA00023163"/>
    </source>
</evidence>
<accession>A0A1B1BF03</accession>
<dbReference type="OrthoDB" id="9816161at2"/>
<dbReference type="GO" id="GO:0045892">
    <property type="term" value="P:negative regulation of DNA-templated transcription"/>
    <property type="evidence" value="ECO:0007669"/>
    <property type="project" value="TreeGrafter"/>
</dbReference>
<dbReference type="STRING" id="670052.PA27867_0089"/>
<name>A0A1B1BF03_9MICO</name>
<dbReference type="KEGG" id="cart:PA27867_0089"/>
<evidence type="ECO:0000256" key="1">
    <source>
        <dbReference type="ARBA" id="ARBA00023015"/>
    </source>
</evidence>
<protein>
    <recommendedName>
        <fullName evidence="4">HTH gntR-type domain-containing protein</fullName>
    </recommendedName>
</protein>
<dbReference type="GO" id="GO:0003700">
    <property type="term" value="F:DNA-binding transcription factor activity"/>
    <property type="evidence" value="ECO:0007669"/>
    <property type="project" value="InterPro"/>
</dbReference>
<dbReference type="SUPFAM" id="SSF64288">
    <property type="entry name" value="Chorismate lyase-like"/>
    <property type="match status" value="1"/>
</dbReference>
<dbReference type="Proteomes" id="UP000092582">
    <property type="component" value="Chromosome 1"/>
</dbReference>
<dbReference type="GO" id="GO:0003677">
    <property type="term" value="F:DNA binding"/>
    <property type="evidence" value="ECO:0007669"/>
    <property type="project" value="UniProtKB-KW"/>
</dbReference>
<dbReference type="PANTHER" id="PTHR44846:SF1">
    <property type="entry name" value="MANNOSYL-D-GLYCERATE TRANSPORT_METABOLISM SYSTEM REPRESSOR MNGR-RELATED"/>
    <property type="match status" value="1"/>
</dbReference>